<dbReference type="PANTHER" id="PTHR45819">
    <property type="entry name" value="CENTAURIN-GAMMA-1A"/>
    <property type="match status" value="1"/>
</dbReference>
<dbReference type="GO" id="GO:0008270">
    <property type="term" value="F:zinc ion binding"/>
    <property type="evidence" value="ECO:0007669"/>
    <property type="project" value="UniProtKB-KW"/>
</dbReference>
<reference evidence="3" key="1">
    <citation type="submission" date="2020-03" db="EMBL/GenBank/DDBJ databases">
        <title>Studies in the Genomics of Life Span.</title>
        <authorList>
            <person name="Glass D."/>
        </authorList>
    </citation>
    <scope>NUCLEOTIDE SEQUENCE</scope>
    <source>
        <strain evidence="3">LTLLF</strain>
        <tissue evidence="3">Muscle</tissue>
    </source>
</reference>
<keyword evidence="1" id="KW-0863">Zinc-finger</keyword>
<gene>
    <name evidence="3" type="ORF">LTLLF_133535</name>
</gene>
<feature type="region of interest" description="Disordered" evidence="2">
    <location>
        <begin position="113"/>
        <end position="162"/>
    </location>
</feature>
<organism evidence="3 4">
    <name type="scientific">Microtus ochrogaster</name>
    <name type="common">Prairie vole</name>
    <dbReference type="NCBI Taxonomy" id="79684"/>
    <lineage>
        <taxon>Eukaryota</taxon>
        <taxon>Metazoa</taxon>
        <taxon>Chordata</taxon>
        <taxon>Craniata</taxon>
        <taxon>Vertebrata</taxon>
        <taxon>Euteleostomi</taxon>
        <taxon>Mammalia</taxon>
        <taxon>Eutheria</taxon>
        <taxon>Euarchontoglires</taxon>
        <taxon>Glires</taxon>
        <taxon>Rodentia</taxon>
        <taxon>Myomorpha</taxon>
        <taxon>Muroidea</taxon>
        <taxon>Cricetidae</taxon>
        <taxon>Arvicolinae</taxon>
        <taxon>Microtus</taxon>
    </lineage>
</organism>
<evidence type="ECO:0000256" key="1">
    <source>
        <dbReference type="ARBA" id="ARBA00022771"/>
    </source>
</evidence>
<sequence length="162" mass="17706">MPDAKLSGWADAMIFVFSLEDESNFQAVSPCVAELPSRGRMRRSSPGFGWDPGQDQCLLSSNGGLGTDVGRYSYWETYAACGLDVGQVFREVVQKVVTLHRWRQLLAACKSLPSSAPSTPVTGQASNRSHTSDYSSSLPSSPNPHPMLDTRSSKLRRPLWLG</sequence>
<evidence type="ECO:0000313" key="4">
    <source>
        <dbReference type="Proteomes" id="UP000710432"/>
    </source>
</evidence>
<dbReference type="Gene3D" id="3.40.50.300">
    <property type="entry name" value="P-loop containing nucleotide triphosphate hydrolases"/>
    <property type="match status" value="1"/>
</dbReference>
<comment type="caution">
    <text evidence="3">The sequence shown here is derived from an EMBL/GenBank/DDBJ whole genome shotgun (WGS) entry which is preliminary data.</text>
</comment>
<keyword evidence="1" id="KW-0479">Metal-binding</keyword>
<dbReference type="Proteomes" id="UP000710432">
    <property type="component" value="Unassembled WGS sequence"/>
</dbReference>
<dbReference type="PANTHER" id="PTHR45819:SF3">
    <property type="entry name" value="ARF-GAP WITH GTPASE, ANK REPEAT AND PH DOMAIN-CONTAINING PROTEIN 2"/>
    <property type="match status" value="1"/>
</dbReference>
<dbReference type="AlphaFoldDB" id="A0A8J6GPD4"/>
<name>A0A8J6GPD4_MICOH</name>
<dbReference type="GO" id="GO:0005634">
    <property type="term" value="C:nucleus"/>
    <property type="evidence" value="ECO:0007669"/>
    <property type="project" value="TreeGrafter"/>
</dbReference>
<accession>A0A8J6GPD4</accession>
<dbReference type="InterPro" id="IPR027417">
    <property type="entry name" value="P-loop_NTPase"/>
</dbReference>
<dbReference type="GO" id="GO:0003924">
    <property type="term" value="F:GTPase activity"/>
    <property type="evidence" value="ECO:0007669"/>
    <property type="project" value="TreeGrafter"/>
</dbReference>
<dbReference type="GO" id="GO:0043524">
    <property type="term" value="P:negative regulation of neuron apoptotic process"/>
    <property type="evidence" value="ECO:0007669"/>
    <property type="project" value="TreeGrafter"/>
</dbReference>
<protein>
    <submittedName>
        <fullName evidence="3">Arf-GAP with GTPase, ANK repeat and PH domain-containing protein 2</fullName>
    </submittedName>
</protein>
<dbReference type="GO" id="GO:0005096">
    <property type="term" value="F:GTPase activator activity"/>
    <property type="evidence" value="ECO:0007669"/>
    <property type="project" value="TreeGrafter"/>
</dbReference>
<evidence type="ECO:0000313" key="3">
    <source>
        <dbReference type="EMBL" id="KAH0514754.1"/>
    </source>
</evidence>
<feature type="compositionally biased region" description="Polar residues" evidence="2">
    <location>
        <begin position="113"/>
        <end position="128"/>
    </location>
</feature>
<evidence type="ECO:0000256" key="2">
    <source>
        <dbReference type="SAM" id="MobiDB-lite"/>
    </source>
</evidence>
<keyword evidence="1" id="KW-0862">Zinc</keyword>
<dbReference type="EMBL" id="JAATJU010021065">
    <property type="protein sequence ID" value="KAH0514754.1"/>
    <property type="molecule type" value="Genomic_DNA"/>
</dbReference>
<dbReference type="InterPro" id="IPR051282">
    <property type="entry name" value="Arf-GAP_GTPase_ANK_PH"/>
</dbReference>
<feature type="compositionally biased region" description="Basic residues" evidence="2">
    <location>
        <begin position="153"/>
        <end position="162"/>
    </location>
</feature>
<proteinExistence type="predicted"/>